<dbReference type="AlphaFoldDB" id="A0A3N5B5E6"/>
<dbReference type="EMBL" id="RKRG01000003">
    <property type="protein sequence ID" value="RPF50780.1"/>
    <property type="molecule type" value="Genomic_DNA"/>
</dbReference>
<dbReference type="Gene3D" id="2.60.40.10">
    <property type="entry name" value="Immunoglobulins"/>
    <property type="match status" value="1"/>
</dbReference>
<organism evidence="1 2">
    <name type="scientific">Methanobrevibacter gottschalkii DSM 11977</name>
    <dbReference type="NCBI Taxonomy" id="1122229"/>
    <lineage>
        <taxon>Archaea</taxon>
        <taxon>Methanobacteriati</taxon>
        <taxon>Methanobacteriota</taxon>
        <taxon>Methanomada group</taxon>
        <taxon>Methanobacteria</taxon>
        <taxon>Methanobacteriales</taxon>
        <taxon>Methanobacteriaceae</taxon>
        <taxon>Methanobrevibacter</taxon>
    </lineage>
</organism>
<dbReference type="InterPro" id="IPR012334">
    <property type="entry name" value="Pectin_lyas_fold"/>
</dbReference>
<evidence type="ECO:0000313" key="2">
    <source>
        <dbReference type="Proteomes" id="UP000271783"/>
    </source>
</evidence>
<protein>
    <submittedName>
        <fullName evidence="1">Uncharacterized protein</fullName>
    </submittedName>
</protein>
<dbReference type="InterPro" id="IPR011050">
    <property type="entry name" value="Pectin_lyase_fold/virulence"/>
</dbReference>
<comment type="caution">
    <text evidence="1">The sequence shown here is derived from an EMBL/GenBank/DDBJ whole genome shotgun (WGS) entry which is preliminary data.</text>
</comment>
<dbReference type="SUPFAM" id="SSF49373">
    <property type="entry name" value="Invasin/intimin cell-adhesion fragments"/>
    <property type="match status" value="1"/>
</dbReference>
<gene>
    <name evidence="1" type="ORF">EDC42_1435</name>
</gene>
<dbReference type="InterPro" id="IPR008964">
    <property type="entry name" value="Invasin/intimin_cell_adhesion"/>
</dbReference>
<reference evidence="1 2" key="1">
    <citation type="submission" date="2018-11" db="EMBL/GenBank/DDBJ databases">
        <title>Genomic Encyclopedia of Type Strains, Phase IV (KMG-IV): sequencing the most valuable type-strain genomes for metagenomic binning, comparative biology and taxonomic classification.</title>
        <authorList>
            <person name="Goeker M."/>
        </authorList>
    </citation>
    <scope>NUCLEOTIDE SEQUENCE [LARGE SCALE GENOMIC DNA]</scope>
    <source>
        <strain evidence="1 2">DSM 11977</strain>
    </source>
</reference>
<dbReference type="RefSeq" id="WP_069575495.1">
    <property type="nucleotide sequence ID" value="NZ_RKRG01000003.1"/>
</dbReference>
<accession>A0A3N5B5E6</accession>
<dbReference type="SUPFAM" id="SSF51126">
    <property type="entry name" value="Pectin lyase-like"/>
    <property type="match status" value="1"/>
</dbReference>
<sequence>MDNKKIFLSFILFILIAISVSAVSAVDADNATLAEDAIPTDADVVQTKVNNANSGDTITLEDKTYDFANQTVTIDGRDKITIRGTGNTIIKGHGGQNSKTGALFIVSESIGVTFKDITFIDTNPNNNFTYDGNVEGYGITFDGSGAENGVVDNCSFADFNTAVNVKSCNYVTVKNSKFSGGYATKLINDPTVNKEKGSKVVSAGGSLFLSVLNCTFDGPMLDAVSIYGGSGDAKIIGNTFKDNVYAIFFGGASTEGTFINDNTFIECGQFVKDANTTWGGYPVISIEKASDSVYMNNNTFYAVNNNKLIAAESANTAHGAPSTLGDINITNSNVNLANDNVVAGSVTFLHILSRTGDINPKAPITLTGNKYAKGVKAVVVWYNDWGVEDSENIVIPQAPEPTPAPVAVSTSISSANLAIYAGNSGKIKLTLKDANGVAVANKTVNIVIDGVAKTVTTDDNGIAILSVKYSNSGTHYATLAFTGDNDYTGSIKTVKISVLKKVTALTITKKTFKVKTKNKKVTTVLKSGKTVLKYKKVTLKVKGKTYTAKTNSKGIATFNIKIAKKGTFKALTKFAGDGAYKAASKYSYVYVR</sequence>
<dbReference type="InterPro" id="IPR006626">
    <property type="entry name" value="PbH1"/>
</dbReference>
<dbReference type="Gene3D" id="2.160.20.10">
    <property type="entry name" value="Single-stranded right-handed beta-helix, Pectin lyase-like"/>
    <property type="match status" value="1"/>
</dbReference>
<keyword evidence="2" id="KW-1185">Reference proteome</keyword>
<proteinExistence type="predicted"/>
<dbReference type="InterPro" id="IPR013783">
    <property type="entry name" value="Ig-like_fold"/>
</dbReference>
<dbReference type="Proteomes" id="UP000271783">
    <property type="component" value="Unassembled WGS sequence"/>
</dbReference>
<dbReference type="SMART" id="SM00710">
    <property type="entry name" value="PbH1"/>
    <property type="match status" value="6"/>
</dbReference>
<evidence type="ECO:0000313" key="1">
    <source>
        <dbReference type="EMBL" id="RPF50780.1"/>
    </source>
</evidence>
<name>A0A3N5B5E6_9EURY</name>